<evidence type="ECO:0000313" key="2">
    <source>
        <dbReference type="Proteomes" id="UP001060170"/>
    </source>
</evidence>
<dbReference type="Proteomes" id="UP001060170">
    <property type="component" value="Chromosome 6"/>
</dbReference>
<proteinExistence type="predicted"/>
<reference evidence="2" key="1">
    <citation type="journal article" date="2018" name="BMC Genomics">
        <title>Genomic insights into host adaptation between the wheat stripe rust pathogen (Puccinia striiformis f. sp. tritici) and the barley stripe rust pathogen (Puccinia striiformis f. sp. hordei).</title>
        <authorList>
            <person name="Xia C."/>
            <person name="Wang M."/>
            <person name="Yin C."/>
            <person name="Cornejo O.E."/>
            <person name="Hulbert S.H."/>
            <person name="Chen X."/>
        </authorList>
    </citation>
    <scope>NUCLEOTIDE SEQUENCE [LARGE SCALE GENOMIC DNA]</scope>
    <source>
        <strain evidence="2">93-210</strain>
    </source>
</reference>
<protein>
    <submittedName>
        <fullName evidence="1">Uncharacterized protein</fullName>
    </submittedName>
</protein>
<reference evidence="1 2" key="3">
    <citation type="journal article" date="2022" name="Microbiol. Spectr.">
        <title>Folding features and dynamics of 3D genome architecture in plant fungal pathogens.</title>
        <authorList>
            <person name="Xia C."/>
        </authorList>
    </citation>
    <scope>NUCLEOTIDE SEQUENCE [LARGE SCALE GENOMIC DNA]</scope>
    <source>
        <strain evidence="1 2">93-210</strain>
    </source>
</reference>
<name>A0ACC0EG62_9BASI</name>
<organism evidence="1 2">
    <name type="scientific">Puccinia striiformis f. sp. tritici</name>
    <dbReference type="NCBI Taxonomy" id="168172"/>
    <lineage>
        <taxon>Eukaryota</taxon>
        <taxon>Fungi</taxon>
        <taxon>Dikarya</taxon>
        <taxon>Basidiomycota</taxon>
        <taxon>Pucciniomycotina</taxon>
        <taxon>Pucciniomycetes</taxon>
        <taxon>Pucciniales</taxon>
        <taxon>Pucciniaceae</taxon>
        <taxon>Puccinia</taxon>
    </lineage>
</organism>
<dbReference type="EMBL" id="CM045870">
    <property type="protein sequence ID" value="KAI7953627.1"/>
    <property type="molecule type" value="Genomic_DNA"/>
</dbReference>
<keyword evidence="2" id="KW-1185">Reference proteome</keyword>
<evidence type="ECO:0000313" key="1">
    <source>
        <dbReference type="EMBL" id="KAI7953627.1"/>
    </source>
</evidence>
<sequence>MGREDFGWLCEQLREVLQQDPLRRGDPLSVEAQVAVGLYRLAHGTSYLTISHVFNIGKETADKACGRFVNAVLKELRLKTVAFPPMERTDQWDGIRASFEARQGIPNVVGAIDGTHVPIAIPPDDEWKAYINRKSWASLVFQCVVDGEGNFLNVSGGGPGSMHDTRVFRQSLLGQSLTPGVNTPSMIPDGSYLIGDAGYPGNVNVLIPYPSVVDPVNDWFNFIQSSTRIVVEQAFGRLKNHNSRWPDQTRRLNIWLDDVASIGATCDVFNTQFSFLRWRSLDVIGFIHFGL</sequence>
<gene>
    <name evidence="1" type="ORF">MJO28_006174</name>
</gene>
<comment type="caution">
    <text evidence="1">The sequence shown here is derived from an EMBL/GenBank/DDBJ whole genome shotgun (WGS) entry which is preliminary data.</text>
</comment>
<accession>A0ACC0EG62</accession>
<reference evidence="2" key="2">
    <citation type="journal article" date="2018" name="Mol. Plant Microbe Interact.">
        <title>Genome sequence resources for the wheat stripe rust pathogen (Puccinia striiformis f. sp. tritici) and the barley stripe rust pathogen (Puccinia striiformis f. sp. hordei).</title>
        <authorList>
            <person name="Xia C."/>
            <person name="Wang M."/>
            <person name="Yin C."/>
            <person name="Cornejo O.E."/>
            <person name="Hulbert S.H."/>
            <person name="Chen X."/>
        </authorList>
    </citation>
    <scope>NUCLEOTIDE SEQUENCE [LARGE SCALE GENOMIC DNA]</scope>
    <source>
        <strain evidence="2">93-210</strain>
    </source>
</reference>